<dbReference type="InterPro" id="IPR010384">
    <property type="entry name" value="MtfA_fam"/>
</dbReference>
<dbReference type="AlphaFoldDB" id="A0A5C6CCH0"/>
<dbReference type="CDD" id="cd20169">
    <property type="entry name" value="Peptidase_M90_mtfA"/>
    <property type="match status" value="1"/>
</dbReference>
<dbReference type="GO" id="GO:0005829">
    <property type="term" value="C:cytosol"/>
    <property type="evidence" value="ECO:0007669"/>
    <property type="project" value="TreeGrafter"/>
</dbReference>
<dbReference type="GO" id="GO:0008237">
    <property type="term" value="F:metallopeptidase activity"/>
    <property type="evidence" value="ECO:0007669"/>
    <property type="project" value="InterPro"/>
</dbReference>
<sequence>MWSFFRNRRRRKLLAVALPPLQLEILKRNVPAFNRLSEEKQQRMLDCVRIMIAEQHWEGCERLVVSAEMKTTIAGHAALMLLCSGDYYFDSVSSILVYPSVMVRNHDGVIEHTVGEAWDNGGVILSWPEVLQAANHRDGDNVVIHEFAHHLDGLDGEMGGSISFDTSRDQSEWEHVARTEFQQHVQAVEAGRRTLIDPYGATNEAEFFAVASECFFERPAPLHDRHQALFTLLKSYYRVDPRDWH</sequence>
<organism evidence="1 2">
    <name type="scientific">Novipirellula galeiformis</name>
    <dbReference type="NCBI Taxonomy" id="2528004"/>
    <lineage>
        <taxon>Bacteria</taxon>
        <taxon>Pseudomonadati</taxon>
        <taxon>Planctomycetota</taxon>
        <taxon>Planctomycetia</taxon>
        <taxon>Pirellulales</taxon>
        <taxon>Pirellulaceae</taxon>
        <taxon>Novipirellula</taxon>
    </lineage>
</organism>
<dbReference type="OrthoDB" id="9786424at2"/>
<reference evidence="1 2" key="1">
    <citation type="submission" date="2019-02" db="EMBL/GenBank/DDBJ databases">
        <title>Deep-cultivation of Planctomycetes and their phenomic and genomic characterization uncovers novel biology.</title>
        <authorList>
            <person name="Wiegand S."/>
            <person name="Jogler M."/>
            <person name="Boedeker C."/>
            <person name="Pinto D."/>
            <person name="Vollmers J."/>
            <person name="Rivas-Marin E."/>
            <person name="Kohn T."/>
            <person name="Peeters S.H."/>
            <person name="Heuer A."/>
            <person name="Rast P."/>
            <person name="Oberbeckmann S."/>
            <person name="Bunk B."/>
            <person name="Jeske O."/>
            <person name="Meyerdierks A."/>
            <person name="Storesund J.E."/>
            <person name="Kallscheuer N."/>
            <person name="Luecker S."/>
            <person name="Lage O.M."/>
            <person name="Pohl T."/>
            <person name="Merkel B.J."/>
            <person name="Hornburger P."/>
            <person name="Mueller R.-W."/>
            <person name="Bruemmer F."/>
            <person name="Labrenz M."/>
            <person name="Spormann A.M."/>
            <person name="Op Den Camp H."/>
            <person name="Overmann J."/>
            <person name="Amann R."/>
            <person name="Jetten M.S.M."/>
            <person name="Mascher T."/>
            <person name="Medema M.H."/>
            <person name="Devos D.P."/>
            <person name="Kaster A.-K."/>
            <person name="Ovreas L."/>
            <person name="Rohde M."/>
            <person name="Galperin M.Y."/>
            <person name="Jogler C."/>
        </authorList>
    </citation>
    <scope>NUCLEOTIDE SEQUENCE [LARGE SCALE GENOMIC DNA]</scope>
    <source>
        <strain evidence="1 2">Pla52o</strain>
    </source>
</reference>
<protein>
    <submittedName>
        <fullName evidence="1">Protein MtfA</fullName>
    </submittedName>
</protein>
<dbReference type="Gene3D" id="1.10.472.150">
    <property type="entry name" value="Glucose-regulated metallo-peptidase M90, N-terminal domain"/>
    <property type="match status" value="1"/>
</dbReference>
<keyword evidence="2" id="KW-1185">Reference proteome</keyword>
<comment type="caution">
    <text evidence="1">The sequence shown here is derived from an EMBL/GenBank/DDBJ whole genome shotgun (WGS) entry which is preliminary data.</text>
</comment>
<dbReference type="Pfam" id="PF06167">
    <property type="entry name" value="Peptidase_M90"/>
    <property type="match status" value="1"/>
</dbReference>
<dbReference type="InterPro" id="IPR024079">
    <property type="entry name" value="MetalloPept_cat_dom_sf"/>
</dbReference>
<dbReference type="SUPFAM" id="SSF55486">
    <property type="entry name" value="Metalloproteases ('zincins'), catalytic domain"/>
    <property type="match status" value="1"/>
</dbReference>
<dbReference type="Proteomes" id="UP000316304">
    <property type="component" value="Unassembled WGS sequence"/>
</dbReference>
<dbReference type="RefSeq" id="WP_146596244.1">
    <property type="nucleotide sequence ID" value="NZ_SJPT01000007.1"/>
</dbReference>
<dbReference type="PANTHER" id="PTHR30164:SF2">
    <property type="entry name" value="PROTEIN MTFA"/>
    <property type="match status" value="1"/>
</dbReference>
<dbReference type="Gene3D" id="3.40.390.10">
    <property type="entry name" value="Collagenase (Catalytic Domain)"/>
    <property type="match status" value="1"/>
</dbReference>
<dbReference type="InterPro" id="IPR042252">
    <property type="entry name" value="MtfA_N"/>
</dbReference>
<evidence type="ECO:0000313" key="2">
    <source>
        <dbReference type="Proteomes" id="UP000316304"/>
    </source>
</evidence>
<dbReference type="EMBL" id="SJPT01000007">
    <property type="protein sequence ID" value="TWU21144.1"/>
    <property type="molecule type" value="Genomic_DNA"/>
</dbReference>
<accession>A0A5C6CCH0</accession>
<dbReference type="GO" id="GO:0004177">
    <property type="term" value="F:aminopeptidase activity"/>
    <property type="evidence" value="ECO:0007669"/>
    <property type="project" value="TreeGrafter"/>
</dbReference>
<proteinExistence type="predicted"/>
<dbReference type="PANTHER" id="PTHR30164">
    <property type="entry name" value="MTFA PEPTIDASE"/>
    <property type="match status" value="1"/>
</dbReference>
<gene>
    <name evidence="1" type="primary">mtfA</name>
    <name evidence="1" type="ORF">Pla52o_41780</name>
</gene>
<evidence type="ECO:0000313" key="1">
    <source>
        <dbReference type="EMBL" id="TWU21144.1"/>
    </source>
</evidence>
<name>A0A5C6CCH0_9BACT</name>